<dbReference type="AlphaFoldDB" id="X1ATE7"/>
<evidence type="ECO:0000313" key="1">
    <source>
        <dbReference type="EMBL" id="GAG63131.1"/>
    </source>
</evidence>
<organism evidence="1">
    <name type="scientific">marine sediment metagenome</name>
    <dbReference type="NCBI Taxonomy" id="412755"/>
    <lineage>
        <taxon>unclassified sequences</taxon>
        <taxon>metagenomes</taxon>
        <taxon>ecological metagenomes</taxon>
    </lineage>
</organism>
<gene>
    <name evidence="1" type="ORF">S01H4_00464</name>
</gene>
<accession>X1ATE7</accession>
<proteinExistence type="predicted"/>
<name>X1ATE7_9ZZZZ</name>
<protein>
    <submittedName>
        <fullName evidence="1">Uncharacterized protein</fullName>
    </submittedName>
</protein>
<comment type="caution">
    <text evidence="1">The sequence shown here is derived from an EMBL/GenBank/DDBJ whole genome shotgun (WGS) entry which is preliminary data.</text>
</comment>
<dbReference type="EMBL" id="BART01000065">
    <property type="protein sequence ID" value="GAG63131.1"/>
    <property type="molecule type" value="Genomic_DNA"/>
</dbReference>
<reference evidence="1" key="1">
    <citation type="journal article" date="2014" name="Front. Microbiol.">
        <title>High frequency of phylogenetically diverse reductive dehalogenase-homologous genes in deep subseafloor sedimentary metagenomes.</title>
        <authorList>
            <person name="Kawai M."/>
            <person name="Futagami T."/>
            <person name="Toyoda A."/>
            <person name="Takaki Y."/>
            <person name="Nishi S."/>
            <person name="Hori S."/>
            <person name="Arai W."/>
            <person name="Tsubouchi T."/>
            <person name="Morono Y."/>
            <person name="Uchiyama I."/>
            <person name="Ito T."/>
            <person name="Fujiyama A."/>
            <person name="Inagaki F."/>
            <person name="Takami H."/>
        </authorList>
    </citation>
    <scope>NUCLEOTIDE SEQUENCE</scope>
    <source>
        <strain evidence="1">Expedition CK06-06</strain>
    </source>
</reference>
<sequence>MDHGAGMPYAPFGQEIFIEEEGKFKIKNMHRIMPNPILYMVGRSSENCLYIKDKEINLSFFLGDKLLTIGVNKNNLYNYFLGGNL</sequence>